<evidence type="ECO:0000313" key="1">
    <source>
        <dbReference type="EMBL" id="AYM48762.1"/>
    </source>
</evidence>
<protein>
    <submittedName>
        <fullName evidence="1">Uncharacterized protein</fullName>
    </submittedName>
</protein>
<accession>A0A3Q8I3P0</accession>
<sequence length="45" mass="5161">MPDWIFIYIAKGKIHFGKETIIAPYLLESGKPHLFIVAEEKEGET</sequence>
<dbReference type="EMBL" id="MF576128">
    <property type="protein sequence ID" value="AYM48762.1"/>
    <property type="molecule type" value="Genomic_DNA"/>
</dbReference>
<proteinExistence type="predicted"/>
<name>A0A3Q8I3P0_PROMI</name>
<reference evidence="1" key="1">
    <citation type="journal article" date="2018" name="Front. Microbiol.">
        <title>Identification and Characterization of New Resistance-Conferring SGI1s (Salmonella Genomic Island 1) in Proteus mirabilis.</title>
        <authorList>
            <person name="Bie L."/>
            <person name="Fang M."/>
            <person name="Li Z."/>
            <person name="Wang M."/>
            <person name="Xu H."/>
        </authorList>
    </citation>
    <scope>NUCLEOTIDE SEQUENCE</scope>
    <source>
        <strain evidence="1">JN40</strain>
    </source>
</reference>
<organism evidence="1">
    <name type="scientific">Proteus mirabilis</name>
    <dbReference type="NCBI Taxonomy" id="584"/>
    <lineage>
        <taxon>Bacteria</taxon>
        <taxon>Pseudomonadati</taxon>
        <taxon>Pseudomonadota</taxon>
        <taxon>Gammaproteobacteria</taxon>
        <taxon>Enterobacterales</taxon>
        <taxon>Morganellaceae</taxon>
        <taxon>Proteus</taxon>
    </lineage>
</organism>
<dbReference type="AlphaFoldDB" id="A0A3Q8I3P0"/>